<dbReference type="InterPro" id="IPR051468">
    <property type="entry name" value="Fungal_SecMetab_SDRs"/>
</dbReference>
<dbReference type="CDD" id="cd05325">
    <property type="entry name" value="carb_red_sniffer_like_SDR_c"/>
    <property type="match status" value="1"/>
</dbReference>
<sequence length="279" mass="29891">MVASVASVAVIQGAGGSLGSHFARHLLTRSSLSVVGTSRDPSAARRSILSGMDGVNVDESRLKVYEVDVREEETIAKAAKEVEKEFGKKSLRLLINASGVLHADKSIREIDSGTLLDSFYLNTFGHLLTFKHFYPLLPQKNDIRNTSSSSSSEDPANGVVQPGLGVLASLTARIGSIGDNQKGGWYAYRASKAAANQVIATLQRELSLRSTPSIAVALHPGTVVGTNLSKPWTREQDAGKKEGVFRPDEATGKLLDVVKGLSEQDGGRFLDYAGKEIPW</sequence>
<dbReference type="Pfam" id="PF00106">
    <property type="entry name" value="adh_short"/>
    <property type="match status" value="1"/>
</dbReference>
<evidence type="ECO:0000313" key="3">
    <source>
        <dbReference type="Proteomes" id="UP000321518"/>
    </source>
</evidence>
<accession>A0A511KK46</accession>
<dbReference type="PANTHER" id="PTHR43544:SF12">
    <property type="entry name" value="NAD(P)-BINDING ROSSMANN-FOLD SUPERFAMILY PROTEIN"/>
    <property type="match status" value="1"/>
</dbReference>
<dbReference type="SUPFAM" id="SSF51735">
    <property type="entry name" value="NAD(P)-binding Rossmann-fold domains"/>
    <property type="match status" value="1"/>
</dbReference>
<dbReference type="GO" id="GO:0016491">
    <property type="term" value="F:oxidoreductase activity"/>
    <property type="evidence" value="ECO:0007669"/>
    <property type="project" value="TreeGrafter"/>
</dbReference>
<comment type="caution">
    <text evidence="2">The sequence shown here is derived from an EMBL/GenBank/DDBJ whole genome shotgun (WGS) entry which is preliminary data.</text>
</comment>
<dbReference type="PRINTS" id="PR00081">
    <property type="entry name" value="GDHRDH"/>
</dbReference>
<evidence type="ECO:0000256" key="1">
    <source>
        <dbReference type="ARBA" id="ARBA00006484"/>
    </source>
</evidence>
<name>A0A511KK46_RHOTO</name>
<organism evidence="2 3">
    <name type="scientific">Rhodotorula toruloides</name>
    <name type="common">Yeast</name>
    <name type="synonym">Rhodosporidium toruloides</name>
    <dbReference type="NCBI Taxonomy" id="5286"/>
    <lineage>
        <taxon>Eukaryota</taxon>
        <taxon>Fungi</taxon>
        <taxon>Dikarya</taxon>
        <taxon>Basidiomycota</taxon>
        <taxon>Pucciniomycotina</taxon>
        <taxon>Microbotryomycetes</taxon>
        <taxon>Sporidiobolales</taxon>
        <taxon>Sporidiobolaceae</taxon>
        <taxon>Rhodotorula</taxon>
    </lineage>
</organism>
<dbReference type="OrthoDB" id="5296at2759"/>
<dbReference type="EMBL" id="BJWK01000010">
    <property type="protein sequence ID" value="GEM10236.1"/>
    <property type="molecule type" value="Genomic_DNA"/>
</dbReference>
<dbReference type="GO" id="GO:0005737">
    <property type="term" value="C:cytoplasm"/>
    <property type="evidence" value="ECO:0007669"/>
    <property type="project" value="TreeGrafter"/>
</dbReference>
<dbReference type="AlphaFoldDB" id="A0A511KK46"/>
<dbReference type="InterPro" id="IPR002347">
    <property type="entry name" value="SDR_fam"/>
</dbReference>
<evidence type="ECO:0000313" key="2">
    <source>
        <dbReference type="EMBL" id="GEM10236.1"/>
    </source>
</evidence>
<reference evidence="2 3" key="1">
    <citation type="submission" date="2019-07" db="EMBL/GenBank/DDBJ databases">
        <title>Rhodotorula toruloides NBRC10032 genome sequencing.</title>
        <authorList>
            <person name="Shida Y."/>
            <person name="Takaku H."/>
            <person name="Ogasawara W."/>
            <person name="Mori K."/>
        </authorList>
    </citation>
    <scope>NUCLEOTIDE SEQUENCE [LARGE SCALE GENOMIC DNA]</scope>
    <source>
        <strain evidence="2 3">NBRC10032</strain>
    </source>
</reference>
<comment type="similarity">
    <text evidence="1">Belongs to the short-chain dehydrogenases/reductases (SDR) family.</text>
</comment>
<gene>
    <name evidence="2" type="ORF">Rt10032_c10g4253</name>
</gene>
<dbReference type="InterPro" id="IPR036291">
    <property type="entry name" value="NAD(P)-bd_dom_sf"/>
</dbReference>
<proteinExistence type="inferred from homology"/>
<dbReference type="PANTHER" id="PTHR43544">
    <property type="entry name" value="SHORT-CHAIN DEHYDROGENASE/REDUCTASE"/>
    <property type="match status" value="1"/>
</dbReference>
<protein>
    <submittedName>
        <fullName evidence="2">Rossman fold oxidoreductase</fullName>
    </submittedName>
</protein>
<dbReference type="Gene3D" id="3.40.50.720">
    <property type="entry name" value="NAD(P)-binding Rossmann-like Domain"/>
    <property type="match status" value="1"/>
</dbReference>
<dbReference type="Proteomes" id="UP000321518">
    <property type="component" value="Unassembled WGS sequence"/>
</dbReference>